<dbReference type="GO" id="GO:0005886">
    <property type="term" value="C:plasma membrane"/>
    <property type="evidence" value="ECO:0007669"/>
    <property type="project" value="TreeGrafter"/>
</dbReference>
<dbReference type="InterPro" id="IPR029058">
    <property type="entry name" value="AB_hydrolase_fold"/>
</dbReference>
<reference evidence="8" key="1">
    <citation type="submission" date="2022-03" db="EMBL/GenBank/DDBJ databases">
        <authorList>
            <person name="Lindestad O."/>
        </authorList>
    </citation>
    <scope>NUCLEOTIDE SEQUENCE</scope>
</reference>
<keyword evidence="2" id="KW-0719">Serine esterase</keyword>
<comment type="similarity">
    <text evidence="1 6">Belongs to the type-B carboxylesterase/lipase family.</text>
</comment>
<protein>
    <recommendedName>
        <fullName evidence="6">Carboxylic ester hydrolase</fullName>
        <ecNumber evidence="6">3.1.1.-</ecNumber>
    </recommendedName>
</protein>
<evidence type="ECO:0000256" key="5">
    <source>
        <dbReference type="ARBA" id="ARBA00023180"/>
    </source>
</evidence>
<dbReference type="InterPro" id="IPR019826">
    <property type="entry name" value="Carboxylesterase_B_AS"/>
</dbReference>
<feature type="domain" description="Carboxylesterase type B" evidence="7">
    <location>
        <begin position="21"/>
        <end position="280"/>
    </location>
</feature>
<dbReference type="SUPFAM" id="SSF53474">
    <property type="entry name" value="alpha/beta-Hydrolases"/>
    <property type="match status" value="1"/>
</dbReference>
<dbReference type="PANTHER" id="PTHR43918:SF4">
    <property type="entry name" value="CARBOXYLIC ESTER HYDROLASE"/>
    <property type="match status" value="1"/>
</dbReference>
<dbReference type="EMBL" id="CAKXAJ010002547">
    <property type="protein sequence ID" value="CAH2208177.1"/>
    <property type="molecule type" value="Genomic_DNA"/>
</dbReference>
<keyword evidence="5" id="KW-0325">Glycoprotein</keyword>
<dbReference type="InterPro" id="IPR050654">
    <property type="entry name" value="AChE-related_enzymes"/>
</dbReference>
<evidence type="ECO:0000313" key="9">
    <source>
        <dbReference type="Proteomes" id="UP000838756"/>
    </source>
</evidence>
<evidence type="ECO:0000256" key="2">
    <source>
        <dbReference type="ARBA" id="ARBA00022487"/>
    </source>
</evidence>
<dbReference type="InterPro" id="IPR002018">
    <property type="entry name" value="CarbesteraseB"/>
</dbReference>
<evidence type="ECO:0000256" key="1">
    <source>
        <dbReference type="ARBA" id="ARBA00005964"/>
    </source>
</evidence>
<keyword evidence="4" id="KW-1015">Disulfide bond</keyword>
<evidence type="ECO:0000256" key="6">
    <source>
        <dbReference type="RuleBase" id="RU361235"/>
    </source>
</evidence>
<dbReference type="GO" id="GO:0019695">
    <property type="term" value="P:choline metabolic process"/>
    <property type="evidence" value="ECO:0007669"/>
    <property type="project" value="TreeGrafter"/>
</dbReference>
<accession>A0A8S4QFV4</accession>
<organism evidence="8 9">
    <name type="scientific">Pararge aegeria aegeria</name>
    <dbReference type="NCBI Taxonomy" id="348720"/>
    <lineage>
        <taxon>Eukaryota</taxon>
        <taxon>Metazoa</taxon>
        <taxon>Ecdysozoa</taxon>
        <taxon>Arthropoda</taxon>
        <taxon>Hexapoda</taxon>
        <taxon>Insecta</taxon>
        <taxon>Pterygota</taxon>
        <taxon>Neoptera</taxon>
        <taxon>Endopterygota</taxon>
        <taxon>Lepidoptera</taxon>
        <taxon>Glossata</taxon>
        <taxon>Ditrysia</taxon>
        <taxon>Papilionoidea</taxon>
        <taxon>Nymphalidae</taxon>
        <taxon>Satyrinae</taxon>
        <taxon>Satyrini</taxon>
        <taxon>Parargina</taxon>
        <taxon>Pararge</taxon>
    </lineage>
</organism>
<gene>
    <name evidence="8" type="primary">jg11773</name>
    <name evidence="8" type="ORF">PAEG_LOCUS793</name>
</gene>
<name>A0A8S4QFV4_9NEOP</name>
<dbReference type="PANTHER" id="PTHR43918">
    <property type="entry name" value="ACETYLCHOLINESTERASE"/>
    <property type="match status" value="1"/>
</dbReference>
<keyword evidence="6" id="KW-0732">Signal</keyword>
<dbReference type="OrthoDB" id="19653at2759"/>
<keyword evidence="9" id="KW-1185">Reference proteome</keyword>
<dbReference type="Pfam" id="PF00135">
    <property type="entry name" value="COesterase"/>
    <property type="match status" value="1"/>
</dbReference>
<dbReference type="AlphaFoldDB" id="A0A8S4QFV4"/>
<comment type="caution">
    <text evidence="8">The sequence shown here is derived from an EMBL/GenBank/DDBJ whole genome shotgun (WGS) entry which is preliminary data.</text>
</comment>
<evidence type="ECO:0000256" key="3">
    <source>
        <dbReference type="ARBA" id="ARBA00022801"/>
    </source>
</evidence>
<feature type="signal peptide" evidence="6">
    <location>
        <begin position="1"/>
        <end position="16"/>
    </location>
</feature>
<feature type="chain" id="PRO_5035962520" description="Carboxylic ester hydrolase" evidence="6">
    <location>
        <begin position="17"/>
        <end position="297"/>
    </location>
</feature>
<evidence type="ECO:0000313" key="8">
    <source>
        <dbReference type="EMBL" id="CAH2208177.1"/>
    </source>
</evidence>
<dbReference type="Proteomes" id="UP000838756">
    <property type="component" value="Unassembled WGS sequence"/>
</dbReference>
<keyword evidence="3 6" id="KW-0378">Hydrolase</keyword>
<dbReference type="Gene3D" id="3.40.50.1820">
    <property type="entry name" value="alpha/beta hydrolase"/>
    <property type="match status" value="1"/>
</dbReference>
<dbReference type="GO" id="GO:0003990">
    <property type="term" value="F:acetylcholinesterase activity"/>
    <property type="evidence" value="ECO:0007669"/>
    <property type="project" value="TreeGrafter"/>
</dbReference>
<proteinExistence type="inferred from homology"/>
<dbReference type="GO" id="GO:0006581">
    <property type="term" value="P:acetylcholine catabolic process"/>
    <property type="evidence" value="ECO:0007669"/>
    <property type="project" value="TreeGrafter"/>
</dbReference>
<dbReference type="GO" id="GO:0005615">
    <property type="term" value="C:extracellular space"/>
    <property type="evidence" value="ECO:0007669"/>
    <property type="project" value="TreeGrafter"/>
</dbReference>
<dbReference type="PROSITE" id="PS00122">
    <property type="entry name" value="CARBOXYLESTERASE_B_1"/>
    <property type="match status" value="1"/>
</dbReference>
<sequence>MWVLKLVLVTLGSAHCLVRLDPLVNAPAGLIRGLSADDGEYTMFLGIPYAQVQMDHPFGESIPQTKFNSVFDASDDSAICPQVEEFGKTIVGTLDCLHMNIYVPNKASSRNRLPVLVSIYGGAFSVGFASRFVYGPKYLVRHDVILVTFNYRVGPYGFLCLDTPEIPGNQGLKDQVLALRWIRENIASFGGDVNKVTVMGQSAGGVSVDFHLASPNEPLFNQAIIHSGSMLIPGLLEESGRSKALSIARKLGYETEDITEAVEFLTKTDVKLVIAATEELGFTSRPCVEKEFENVNS</sequence>
<dbReference type="EC" id="3.1.1.-" evidence="6"/>
<feature type="non-terminal residue" evidence="8">
    <location>
        <position position="1"/>
    </location>
</feature>
<evidence type="ECO:0000256" key="4">
    <source>
        <dbReference type="ARBA" id="ARBA00023157"/>
    </source>
</evidence>
<evidence type="ECO:0000259" key="7">
    <source>
        <dbReference type="Pfam" id="PF00135"/>
    </source>
</evidence>